<comment type="pathway">
    <text evidence="1">Amino-acid biosynthesis; L-asparagine biosynthesis; L-asparagine from L-aspartate (L-Gln route): step 1/1.</text>
</comment>
<accession>A0AAE5EXZ9</accession>
<gene>
    <name evidence="10" type="ORF">BCD95_004828</name>
</gene>
<evidence type="ECO:0000256" key="6">
    <source>
        <dbReference type="ARBA" id="ARBA00022888"/>
    </source>
</evidence>
<dbReference type="InterPro" id="IPR006426">
    <property type="entry name" value="Asn_synth_AEB"/>
</dbReference>
<dbReference type="InterPro" id="IPR001962">
    <property type="entry name" value="Asn_synthase"/>
</dbReference>
<evidence type="ECO:0000259" key="9">
    <source>
        <dbReference type="PROSITE" id="PS51278"/>
    </source>
</evidence>
<dbReference type="PANTHER" id="PTHR43284">
    <property type="entry name" value="ASPARAGINE SYNTHETASE (GLUTAMINE-HYDROLYZING)"/>
    <property type="match status" value="1"/>
</dbReference>
<dbReference type="Gene3D" id="3.40.50.620">
    <property type="entry name" value="HUPs"/>
    <property type="match status" value="1"/>
</dbReference>
<dbReference type="InterPro" id="IPR029055">
    <property type="entry name" value="Ntn_hydrolases_N"/>
</dbReference>
<dbReference type="InterPro" id="IPR014729">
    <property type="entry name" value="Rossmann-like_a/b/a_fold"/>
</dbReference>
<dbReference type="EC" id="6.3.5.4" evidence="3"/>
<dbReference type="GO" id="GO:0005524">
    <property type="term" value="F:ATP binding"/>
    <property type="evidence" value="ECO:0007669"/>
    <property type="project" value="UniProtKB-KW"/>
</dbReference>
<dbReference type="Gene3D" id="3.60.20.10">
    <property type="entry name" value="Glutamine Phosphoribosylpyrophosphate, subunit 1, domain 1"/>
    <property type="match status" value="1"/>
</dbReference>
<feature type="binding site" evidence="8">
    <location>
        <position position="292"/>
    </location>
    <ligand>
        <name>ATP</name>
        <dbReference type="ChEBI" id="CHEBI:30616"/>
    </ligand>
</feature>
<evidence type="ECO:0000313" key="10">
    <source>
        <dbReference type="EMBL" id="NSB16569.1"/>
    </source>
</evidence>
<reference evidence="10" key="1">
    <citation type="submission" date="2020-06" db="EMBL/GenBank/DDBJ databases">
        <title>Genomic insights into acetone-butanol-ethanol (ABE) fermentation by sequencing solventogenic clostridia strains.</title>
        <authorList>
            <person name="Brown S."/>
        </authorList>
    </citation>
    <scope>NUCLEOTIDE SEQUENCE</scope>
    <source>
        <strain evidence="10">DJ123</strain>
    </source>
</reference>
<feature type="binding site" evidence="8">
    <location>
        <position position="98"/>
    </location>
    <ligand>
        <name>L-glutamine</name>
        <dbReference type="ChEBI" id="CHEBI:58359"/>
    </ligand>
</feature>
<organism evidence="10 11">
    <name type="scientific">Clostridium beijerinckii</name>
    <name type="common">Clostridium MP</name>
    <dbReference type="NCBI Taxonomy" id="1520"/>
    <lineage>
        <taxon>Bacteria</taxon>
        <taxon>Bacillati</taxon>
        <taxon>Bacillota</taxon>
        <taxon>Clostridia</taxon>
        <taxon>Eubacteriales</taxon>
        <taxon>Clostridiaceae</taxon>
        <taxon>Clostridium</taxon>
    </lineage>
</organism>
<dbReference type="PANTHER" id="PTHR43284:SF1">
    <property type="entry name" value="ASPARAGINE SYNTHETASE"/>
    <property type="match status" value="1"/>
</dbReference>
<evidence type="ECO:0000256" key="5">
    <source>
        <dbReference type="ARBA" id="ARBA00022840"/>
    </source>
</evidence>
<keyword evidence="4 8" id="KW-0547">Nucleotide-binding</keyword>
<dbReference type="SUPFAM" id="SSF56235">
    <property type="entry name" value="N-terminal nucleophile aminohydrolases (Ntn hydrolases)"/>
    <property type="match status" value="1"/>
</dbReference>
<evidence type="ECO:0000256" key="4">
    <source>
        <dbReference type="ARBA" id="ARBA00022741"/>
    </source>
</evidence>
<dbReference type="InterPro" id="IPR051786">
    <property type="entry name" value="ASN_synthetase/amidase"/>
</dbReference>
<evidence type="ECO:0000256" key="2">
    <source>
        <dbReference type="ARBA" id="ARBA00005752"/>
    </source>
</evidence>
<sequence length="639" mass="74637">MSGAICGIINTDEKSIHRFSENNMIDSLKIYKLDNIRTINKNNIFMGCGLLEIEQDSKNEVLPFWDKAKGLLIVADACIYNKKELCALLDIKKSGITDGQIILLAYEKWNEECPKYLIGDFAFVIYDEKEDKVFCVKDHMGSRSLYYSYENGIFSFSTVIEPLKSGKKLNERWICDFLAMKSVVHQFEPEETIYSNIYQVMPATAIVIRDNKITKYKYWNPLINENVLKLKSDDEYISEFKKIFFEAVNCRLDSDKEISIMLSGGLDSTSVACIAGRKLKNKGQKLVSYTSIPMEGYKDNTSKYRFANESEYVDSLKDVIDNLEINYCKSEKKDSVSDIKRFTRILEQPYKTFQNIFWVDEIMDKVEKRNSKVLLTGQYGNFSISYGDFLVHIKTLLESKHFYKVIKEIYECSKLYNQSMLTTSKCIIRAFREYKNIRKISSIKKKYEHSPLKLDLIDKWDIDNRIEKSRYGSINLKCKNIKEYRQDFLDPVMLTQIGNIESKLSLSHGIVQRDPTKDKRVVEFCLSLPAEQFVRNGQERILIKRAMKGILPDKIRFNFLTKGLQSADWLQRLQPRYNYICNELEAAIKDKKSNKYLDTEKLKKQLKCLKYNSTHNRSMDMKMIITSLTLYKYLNDKAT</sequence>
<dbReference type="PROSITE" id="PS51278">
    <property type="entry name" value="GATASE_TYPE_2"/>
    <property type="match status" value="1"/>
</dbReference>
<evidence type="ECO:0000256" key="3">
    <source>
        <dbReference type="ARBA" id="ARBA00012737"/>
    </source>
</evidence>
<comment type="similarity">
    <text evidence="2">Belongs to the asparagine synthetase family.</text>
</comment>
<evidence type="ECO:0000313" key="11">
    <source>
        <dbReference type="Proteomes" id="UP000822184"/>
    </source>
</evidence>
<evidence type="ECO:0000256" key="7">
    <source>
        <dbReference type="ARBA" id="ARBA00048741"/>
    </source>
</evidence>
<comment type="caution">
    <text evidence="10">The sequence shown here is derived from an EMBL/GenBank/DDBJ whole genome shotgun (WGS) entry which is preliminary data.</text>
</comment>
<dbReference type="PIRSF" id="PIRSF001589">
    <property type="entry name" value="Asn_synthetase_glu-h"/>
    <property type="match status" value="1"/>
</dbReference>
<dbReference type="GO" id="GO:0006529">
    <property type="term" value="P:asparagine biosynthetic process"/>
    <property type="evidence" value="ECO:0007669"/>
    <property type="project" value="UniProtKB-KW"/>
</dbReference>
<dbReference type="GO" id="GO:0004066">
    <property type="term" value="F:asparagine synthase (glutamine-hydrolyzing) activity"/>
    <property type="evidence" value="ECO:0007669"/>
    <property type="project" value="UniProtKB-EC"/>
</dbReference>
<feature type="domain" description="Glutamine amidotransferase type-2" evidence="9">
    <location>
        <begin position="6"/>
        <end position="211"/>
    </location>
</feature>
<evidence type="ECO:0000256" key="8">
    <source>
        <dbReference type="PIRSR" id="PIRSR001589-2"/>
    </source>
</evidence>
<dbReference type="SUPFAM" id="SSF52402">
    <property type="entry name" value="Adenine nucleotide alpha hydrolases-like"/>
    <property type="match status" value="1"/>
</dbReference>
<keyword evidence="6" id="KW-0061">Asparagine biosynthesis</keyword>
<dbReference type="Pfam" id="PF13537">
    <property type="entry name" value="GATase_7"/>
    <property type="match status" value="1"/>
</dbReference>
<dbReference type="Proteomes" id="UP000822184">
    <property type="component" value="Unassembled WGS sequence"/>
</dbReference>
<keyword evidence="10" id="KW-0436">Ligase</keyword>
<keyword evidence="6" id="KW-0028">Amino-acid biosynthesis</keyword>
<dbReference type="EMBL" id="JABTDW010000001">
    <property type="protein sequence ID" value="NSB16569.1"/>
    <property type="molecule type" value="Genomic_DNA"/>
</dbReference>
<dbReference type="InterPro" id="IPR017932">
    <property type="entry name" value="GATase_2_dom"/>
</dbReference>
<proteinExistence type="inferred from homology"/>
<dbReference type="Pfam" id="PF00733">
    <property type="entry name" value="Asn_synthase"/>
    <property type="match status" value="1"/>
</dbReference>
<evidence type="ECO:0000256" key="1">
    <source>
        <dbReference type="ARBA" id="ARBA00005187"/>
    </source>
</evidence>
<dbReference type="RefSeq" id="WP_077855742.1">
    <property type="nucleotide sequence ID" value="NZ_JABTDW010000001.1"/>
</dbReference>
<protein>
    <recommendedName>
        <fullName evidence="3">asparagine synthase (glutamine-hydrolyzing)</fullName>
        <ecNumber evidence="3">6.3.5.4</ecNumber>
    </recommendedName>
</protein>
<dbReference type="AlphaFoldDB" id="A0AAE5EXZ9"/>
<comment type="catalytic activity">
    <reaction evidence="7">
        <text>L-aspartate + L-glutamine + ATP + H2O = L-asparagine + L-glutamate + AMP + diphosphate + H(+)</text>
        <dbReference type="Rhea" id="RHEA:12228"/>
        <dbReference type="ChEBI" id="CHEBI:15377"/>
        <dbReference type="ChEBI" id="CHEBI:15378"/>
        <dbReference type="ChEBI" id="CHEBI:29985"/>
        <dbReference type="ChEBI" id="CHEBI:29991"/>
        <dbReference type="ChEBI" id="CHEBI:30616"/>
        <dbReference type="ChEBI" id="CHEBI:33019"/>
        <dbReference type="ChEBI" id="CHEBI:58048"/>
        <dbReference type="ChEBI" id="CHEBI:58359"/>
        <dbReference type="ChEBI" id="CHEBI:456215"/>
        <dbReference type="EC" id="6.3.5.4"/>
    </reaction>
</comment>
<name>A0AAE5EXZ9_CLOBE</name>
<keyword evidence="5 8" id="KW-0067">ATP-binding</keyword>